<organism evidence="2 3">
    <name type="scientific">Leucosporidium creatinivorum</name>
    <dbReference type="NCBI Taxonomy" id="106004"/>
    <lineage>
        <taxon>Eukaryota</taxon>
        <taxon>Fungi</taxon>
        <taxon>Dikarya</taxon>
        <taxon>Basidiomycota</taxon>
        <taxon>Pucciniomycotina</taxon>
        <taxon>Microbotryomycetes</taxon>
        <taxon>Leucosporidiales</taxon>
        <taxon>Leucosporidium</taxon>
    </lineage>
</organism>
<dbReference type="InterPro" id="IPR013154">
    <property type="entry name" value="ADH-like_N"/>
</dbReference>
<feature type="domain" description="Enoyl reductase (ER)" evidence="1">
    <location>
        <begin position="18"/>
        <end position="334"/>
    </location>
</feature>
<gene>
    <name evidence="2" type="ORF">BCR35DRAFT_320196</name>
</gene>
<dbReference type="STRING" id="106004.A0A1Y2G6S4"/>
<name>A0A1Y2G6S4_9BASI</name>
<dbReference type="PANTHER" id="PTHR45348">
    <property type="entry name" value="HYPOTHETICAL OXIDOREDUCTASE (EUROFUNG)"/>
    <property type="match status" value="1"/>
</dbReference>
<protein>
    <submittedName>
        <fullName evidence="2">Chaperonin 10-like protein</fullName>
    </submittedName>
</protein>
<evidence type="ECO:0000259" key="1">
    <source>
        <dbReference type="SMART" id="SM00829"/>
    </source>
</evidence>
<dbReference type="InterPro" id="IPR036291">
    <property type="entry name" value="NAD(P)-bd_dom_sf"/>
</dbReference>
<sequence>MSTASSRTMKAVFVSKEGRELVERPIPTPDAGEILIKNVVVSSNPKDWKLPFYLAPYAAVEGNDVAGLVEEVGEGVTDYKKGDKVAAFSKMRTADKYGAYAEYTVSPVNTVIPLGPKTSFEAGAALPLAYMTAAIGLFQRLGLPNPSDPCLSQIPILINGAGTTVGIYAIQLAKKAGLWVVGIAGKSSDVAWAYGVDEMIDYRGKTKEELTREIRFAAQGKLKYAFDVVSEEGSLEAIAKAFEKEGGKITYTLTYPDSILSTLPSSVTPIRTLVGTAHSSDAEFARTWYKQVGTWLEEGEFRHMRTTVVPGGLGGVQEGLRRLKEGEVSGEKLVYRIEETVGL</sequence>
<dbReference type="PANTHER" id="PTHR45348:SF5">
    <property type="entry name" value="OXIDOREDUCTASE, PUTATIVE (AFU_ORTHOLOGUE AFUA_8G01420)-RELATED"/>
    <property type="match status" value="1"/>
</dbReference>
<dbReference type="InterPro" id="IPR011032">
    <property type="entry name" value="GroES-like_sf"/>
</dbReference>
<dbReference type="Proteomes" id="UP000193467">
    <property type="component" value="Unassembled WGS sequence"/>
</dbReference>
<reference evidence="2 3" key="1">
    <citation type="submission" date="2016-07" db="EMBL/GenBank/DDBJ databases">
        <title>Pervasive Adenine N6-methylation of Active Genes in Fungi.</title>
        <authorList>
            <consortium name="DOE Joint Genome Institute"/>
            <person name="Mondo S.J."/>
            <person name="Dannebaum R.O."/>
            <person name="Kuo R.C."/>
            <person name="Labutti K."/>
            <person name="Haridas S."/>
            <person name="Kuo A."/>
            <person name="Salamov A."/>
            <person name="Ahrendt S.R."/>
            <person name="Lipzen A."/>
            <person name="Sullivan W."/>
            <person name="Andreopoulos W.B."/>
            <person name="Clum A."/>
            <person name="Lindquist E."/>
            <person name="Daum C."/>
            <person name="Ramamoorthy G.K."/>
            <person name="Gryganskyi A."/>
            <person name="Culley D."/>
            <person name="Magnuson J.K."/>
            <person name="James T.Y."/>
            <person name="O'Malley M.A."/>
            <person name="Stajich J.E."/>
            <person name="Spatafora J.W."/>
            <person name="Visel A."/>
            <person name="Grigoriev I.V."/>
        </authorList>
    </citation>
    <scope>NUCLEOTIDE SEQUENCE [LARGE SCALE GENOMIC DNA]</scope>
    <source>
        <strain evidence="2 3">62-1032</strain>
    </source>
</reference>
<dbReference type="GO" id="GO:0016651">
    <property type="term" value="F:oxidoreductase activity, acting on NAD(P)H"/>
    <property type="evidence" value="ECO:0007669"/>
    <property type="project" value="InterPro"/>
</dbReference>
<evidence type="ECO:0000313" key="3">
    <source>
        <dbReference type="Proteomes" id="UP000193467"/>
    </source>
</evidence>
<proteinExistence type="predicted"/>
<dbReference type="Pfam" id="PF08240">
    <property type="entry name" value="ADH_N"/>
    <property type="match status" value="1"/>
</dbReference>
<dbReference type="AlphaFoldDB" id="A0A1Y2G6S4"/>
<dbReference type="InParanoid" id="A0A1Y2G6S4"/>
<dbReference type="Pfam" id="PF00107">
    <property type="entry name" value="ADH_zinc_N"/>
    <property type="match status" value="1"/>
</dbReference>
<comment type="caution">
    <text evidence="2">The sequence shown here is derived from an EMBL/GenBank/DDBJ whole genome shotgun (WGS) entry which is preliminary data.</text>
</comment>
<dbReference type="Gene3D" id="3.40.50.720">
    <property type="entry name" value="NAD(P)-binding Rossmann-like Domain"/>
    <property type="match status" value="1"/>
</dbReference>
<dbReference type="InterPro" id="IPR047122">
    <property type="entry name" value="Trans-enoyl_RdTase-like"/>
</dbReference>
<dbReference type="SMART" id="SM00829">
    <property type="entry name" value="PKS_ER"/>
    <property type="match status" value="1"/>
</dbReference>
<dbReference type="InterPro" id="IPR020843">
    <property type="entry name" value="ER"/>
</dbReference>
<dbReference type="SUPFAM" id="SSF51735">
    <property type="entry name" value="NAD(P)-binding Rossmann-fold domains"/>
    <property type="match status" value="1"/>
</dbReference>
<dbReference type="EMBL" id="MCGR01000002">
    <property type="protein sequence ID" value="ORY91701.1"/>
    <property type="molecule type" value="Genomic_DNA"/>
</dbReference>
<dbReference type="CDD" id="cd08249">
    <property type="entry name" value="enoyl_reductase_like"/>
    <property type="match status" value="1"/>
</dbReference>
<dbReference type="SUPFAM" id="SSF50129">
    <property type="entry name" value="GroES-like"/>
    <property type="match status" value="1"/>
</dbReference>
<keyword evidence="3" id="KW-1185">Reference proteome</keyword>
<dbReference type="Gene3D" id="3.90.180.10">
    <property type="entry name" value="Medium-chain alcohol dehydrogenases, catalytic domain"/>
    <property type="match status" value="1"/>
</dbReference>
<evidence type="ECO:0000313" key="2">
    <source>
        <dbReference type="EMBL" id="ORY91701.1"/>
    </source>
</evidence>
<dbReference type="OrthoDB" id="3233595at2759"/>
<dbReference type="InterPro" id="IPR013149">
    <property type="entry name" value="ADH-like_C"/>
</dbReference>
<accession>A0A1Y2G6S4</accession>